<dbReference type="PANTHER" id="PTHR43103">
    <property type="entry name" value="NUCLEOSIDE-DIPHOSPHATE-SUGAR EPIMERASE"/>
    <property type="match status" value="1"/>
</dbReference>
<dbReference type="GO" id="GO:0016491">
    <property type="term" value="F:oxidoreductase activity"/>
    <property type="evidence" value="ECO:0007669"/>
    <property type="project" value="UniProtKB-KW"/>
</dbReference>
<evidence type="ECO:0000313" key="5">
    <source>
        <dbReference type="EMBL" id="NOL43878.1"/>
    </source>
</evidence>
<dbReference type="SUPFAM" id="SSF51735">
    <property type="entry name" value="NAD(P)-binding Rossmann-fold domains"/>
    <property type="match status" value="1"/>
</dbReference>
<keyword evidence="6" id="KW-1185">Reference proteome</keyword>
<accession>A0A7Y4P2C9</accession>
<dbReference type="Proteomes" id="UP000534306">
    <property type="component" value="Unassembled WGS sequence"/>
</dbReference>
<dbReference type="Pfam" id="PF01370">
    <property type="entry name" value="Epimerase"/>
    <property type="match status" value="1"/>
</dbReference>
<dbReference type="RefSeq" id="WP_171677120.1">
    <property type="nucleotide sequence ID" value="NZ_BAAAGT010000011.1"/>
</dbReference>
<comment type="similarity">
    <text evidence="1">Belongs to the NAD(P)-dependent epimerase/dehydratase family.</text>
</comment>
<dbReference type="EMBL" id="JABJRC010000007">
    <property type="protein sequence ID" value="NOL43878.1"/>
    <property type="molecule type" value="Genomic_DNA"/>
</dbReference>
<dbReference type="AlphaFoldDB" id="A0A7Y4P2C9"/>
<evidence type="ECO:0000256" key="2">
    <source>
        <dbReference type="ARBA" id="ARBA00023002"/>
    </source>
</evidence>
<gene>
    <name evidence="5" type="ORF">HPO96_26880</name>
</gene>
<feature type="domain" description="NAD-dependent epimerase/dehydratase" evidence="4">
    <location>
        <begin position="3"/>
        <end position="161"/>
    </location>
</feature>
<dbReference type="InterPro" id="IPR036291">
    <property type="entry name" value="NAD(P)-bd_dom_sf"/>
</dbReference>
<reference evidence="5 6" key="1">
    <citation type="submission" date="2020-05" db="EMBL/GenBank/DDBJ databases">
        <title>Genome sequence of Kribbella sandramycini ATCC 39419.</title>
        <authorList>
            <person name="Maclea K.S."/>
            <person name="Fair J.L."/>
        </authorList>
    </citation>
    <scope>NUCLEOTIDE SEQUENCE [LARGE SCALE GENOMIC DNA]</scope>
    <source>
        <strain evidence="5 6">ATCC 39419</strain>
    </source>
</reference>
<comment type="caution">
    <text evidence="5">The sequence shown here is derived from an EMBL/GenBank/DDBJ whole genome shotgun (WGS) entry which is preliminary data.</text>
</comment>
<dbReference type="InterPro" id="IPR001509">
    <property type="entry name" value="Epimerase_deHydtase"/>
</dbReference>
<evidence type="ECO:0000256" key="3">
    <source>
        <dbReference type="ARBA" id="ARBA00023027"/>
    </source>
</evidence>
<protein>
    <submittedName>
        <fullName evidence="5">NAD(P)-dependent oxidoreductase</fullName>
    </submittedName>
</protein>
<keyword evidence="3" id="KW-0520">NAD</keyword>
<dbReference type="PANTHER" id="PTHR43103:SF5">
    <property type="entry name" value="4-EPIMERASE, PUTATIVE (AFU_ORTHOLOGUE AFUA_7G00360)-RELATED"/>
    <property type="match status" value="1"/>
</dbReference>
<organism evidence="5 6">
    <name type="scientific">Kribbella sandramycini</name>
    <dbReference type="NCBI Taxonomy" id="60450"/>
    <lineage>
        <taxon>Bacteria</taxon>
        <taxon>Bacillati</taxon>
        <taxon>Actinomycetota</taxon>
        <taxon>Actinomycetes</taxon>
        <taxon>Propionibacteriales</taxon>
        <taxon>Kribbellaceae</taxon>
        <taxon>Kribbella</taxon>
    </lineage>
</organism>
<name>A0A7Y4P2C9_9ACTN</name>
<proteinExistence type="inferred from homology"/>
<keyword evidence="2" id="KW-0560">Oxidoreductase</keyword>
<dbReference type="Gene3D" id="3.40.50.720">
    <property type="entry name" value="NAD(P)-binding Rossmann-like Domain"/>
    <property type="match status" value="1"/>
</dbReference>
<evidence type="ECO:0000313" key="6">
    <source>
        <dbReference type="Proteomes" id="UP000534306"/>
    </source>
</evidence>
<sequence length="271" mass="29174">MRIWVSGAAGKLGAEVCRQLLVAGHQVVPVDVRPGGVVEVDLGDRVGVGRSLAGCDAIVHCAAIASPENVVPAELVHNNVMSTFNALEEAWGQGIRTAVLASSGSIYGTAWAPEELTVAEVPVDESTPLAYVDPYALTKDILERTGAMYARRGMQVTALRLHWILTAAEVREYVADAPPAANRRNLWGYVDLGEAARACVLALAPRPEAQRFEALVIAAEDTGRHEPTADLLARWSPDTRATEVLDGHAALFSSRRAGEVLGWKHRSTWRQ</sequence>
<evidence type="ECO:0000256" key="1">
    <source>
        <dbReference type="ARBA" id="ARBA00007637"/>
    </source>
</evidence>
<evidence type="ECO:0000259" key="4">
    <source>
        <dbReference type="Pfam" id="PF01370"/>
    </source>
</evidence>